<dbReference type="AlphaFoldDB" id="A0A518B9E4"/>
<dbReference type="RefSeq" id="WP_145261189.1">
    <property type="nucleotide sequence ID" value="NZ_CP036279.1"/>
</dbReference>
<name>A0A518B9E4_9BACT</name>
<dbReference type="EMBL" id="CP036279">
    <property type="protein sequence ID" value="QDU63605.1"/>
    <property type="molecule type" value="Genomic_DNA"/>
</dbReference>
<evidence type="ECO:0000256" key="1">
    <source>
        <dbReference type="SAM" id="MobiDB-lite"/>
    </source>
</evidence>
<proteinExistence type="predicted"/>
<organism evidence="2 3">
    <name type="scientific">Kolteria novifilia</name>
    <dbReference type="NCBI Taxonomy" id="2527975"/>
    <lineage>
        <taxon>Bacteria</taxon>
        <taxon>Pseudomonadati</taxon>
        <taxon>Planctomycetota</taxon>
        <taxon>Planctomycetia</taxon>
        <taxon>Kolteriales</taxon>
        <taxon>Kolteriaceae</taxon>
        <taxon>Kolteria</taxon>
    </lineage>
</organism>
<protein>
    <submittedName>
        <fullName evidence="2">Uncharacterized protein</fullName>
    </submittedName>
</protein>
<feature type="region of interest" description="Disordered" evidence="1">
    <location>
        <begin position="193"/>
        <end position="243"/>
    </location>
</feature>
<dbReference type="KEGG" id="knv:Pan216_44860"/>
<reference evidence="2 3" key="1">
    <citation type="submission" date="2019-02" db="EMBL/GenBank/DDBJ databases">
        <title>Deep-cultivation of Planctomycetes and their phenomic and genomic characterization uncovers novel biology.</title>
        <authorList>
            <person name="Wiegand S."/>
            <person name="Jogler M."/>
            <person name="Boedeker C."/>
            <person name="Pinto D."/>
            <person name="Vollmers J."/>
            <person name="Rivas-Marin E."/>
            <person name="Kohn T."/>
            <person name="Peeters S.H."/>
            <person name="Heuer A."/>
            <person name="Rast P."/>
            <person name="Oberbeckmann S."/>
            <person name="Bunk B."/>
            <person name="Jeske O."/>
            <person name="Meyerdierks A."/>
            <person name="Storesund J.E."/>
            <person name="Kallscheuer N."/>
            <person name="Luecker S."/>
            <person name="Lage O.M."/>
            <person name="Pohl T."/>
            <person name="Merkel B.J."/>
            <person name="Hornburger P."/>
            <person name="Mueller R.-W."/>
            <person name="Bruemmer F."/>
            <person name="Labrenz M."/>
            <person name="Spormann A.M."/>
            <person name="Op den Camp H."/>
            <person name="Overmann J."/>
            <person name="Amann R."/>
            <person name="Jetten M.S.M."/>
            <person name="Mascher T."/>
            <person name="Medema M.H."/>
            <person name="Devos D.P."/>
            <person name="Kaster A.-K."/>
            <person name="Ovreas L."/>
            <person name="Rohde M."/>
            <person name="Galperin M.Y."/>
            <person name="Jogler C."/>
        </authorList>
    </citation>
    <scope>NUCLEOTIDE SEQUENCE [LARGE SCALE GENOMIC DNA]</scope>
    <source>
        <strain evidence="2 3">Pan216</strain>
    </source>
</reference>
<gene>
    <name evidence="2" type="ORF">Pan216_44860</name>
</gene>
<dbReference type="OrthoDB" id="8481596at2"/>
<dbReference type="Proteomes" id="UP000317093">
    <property type="component" value="Chromosome"/>
</dbReference>
<sequence>MTQYELRWDPEDRRKDFDQDGLPLDSETVRYELEQLVGLTIEHAKRNGDFGSDDVNNACVEAFAIHYRALFDFFFGHLRKRTSSPTPDNSRKTDVFAWDFANDWEERYLSPRPEFLVAYKEEANKKVAHITTDRRGVNQLDSDKISEWPMVDITREICDVMGKFLSLVPADKFADAELDRMKAIIDEFRQADPATESVNTSSDTGQPNTAKLHPPSGVTSSDNSDTTQLRSSLHGKTKGSSEG</sequence>
<accession>A0A518B9E4</accession>
<evidence type="ECO:0000313" key="2">
    <source>
        <dbReference type="EMBL" id="QDU63605.1"/>
    </source>
</evidence>
<evidence type="ECO:0000313" key="3">
    <source>
        <dbReference type="Proteomes" id="UP000317093"/>
    </source>
</evidence>
<feature type="compositionally biased region" description="Polar residues" evidence="1">
    <location>
        <begin position="217"/>
        <end position="231"/>
    </location>
</feature>
<feature type="compositionally biased region" description="Polar residues" evidence="1">
    <location>
        <begin position="196"/>
        <end position="209"/>
    </location>
</feature>
<keyword evidence="3" id="KW-1185">Reference proteome</keyword>